<feature type="region of interest" description="Disordered" evidence="1">
    <location>
        <begin position="1"/>
        <end position="67"/>
    </location>
</feature>
<dbReference type="Proteomes" id="UP000290932">
    <property type="component" value="Unassembled WGS sequence"/>
</dbReference>
<organism evidence="3 4">
    <name type="scientific">Methanoculleus taiwanensis</name>
    <dbReference type="NCBI Taxonomy" id="1550565"/>
    <lineage>
        <taxon>Archaea</taxon>
        <taxon>Methanobacteriati</taxon>
        <taxon>Methanobacteriota</taxon>
        <taxon>Stenosarchaea group</taxon>
        <taxon>Methanomicrobia</taxon>
        <taxon>Methanomicrobiales</taxon>
        <taxon>Methanomicrobiaceae</taxon>
        <taxon>Methanoculleus</taxon>
    </lineage>
</organism>
<evidence type="ECO:0000256" key="2">
    <source>
        <dbReference type="SAM" id="Phobius"/>
    </source>
</evidence>
<sequence>MSENANSGDRAGETPSPPPATGASGEILQENSAAEAGEMQQESAIPKGIPPAPPAAPEPAPAATAERKSTHRGLKIALAVIVVVAVFAVAAVATLNVEETTASTAMSYPYTVTYDVLFPNSEVVRLGNVEILAIPQADKVTLSVNKQPVELAIGEMQEISAKHAVIRTFGVQVVAFDFKIDGTYRGMVGDRADFYLAFQTSQQVPAFLIDQLLPRNVEARPV</sequence>
<protein>
    <submittedName>
        <fullName evidence="3">Uncharacterized protein</fullName>
    </submittedName>
</protein>
<keyword evidence="2" id="KW-1133">Transmembrane helix</keyword>
<feature type="transmembrane region" description="Helical" evidence="2">
    <location>
        <begin position="76"/>
        <end position="97"/>
    </location>
</feature>
<evidence type="ECO:0000256" key="1">
    <source>
        <dbReference type="SAM" id="MobiDB-lite"/>
    </source>
</evidence>
<evidence type="ECO:0000313" key="3">
    <source>
        <dbReference type="EMBL" id="RXE55616.1"/>
    </source>
</evidence>
<keyword evidence="4" id="KW-1185">Reference proteome</keyword>
<proteinExistence type="predicted"/>
<name>A0A498H179_9EURY</name>
<keyword evidence="2" id="KW-0812">Transmembrane</keyword>
<dbReference type="RefSeq" id="WP_128693296.1">
    <property type="nucleotide sequence ID" value="NZ_LHQS01000002.1"/>
</dbReference>
<dbReference type="AlphaFoldDB" id="A0A498H179"/>
<gene>
    <name evidence="3" type="ORF">ABH15_05000</name>
</gene>
<accession>A0A498H179</accession>
<reference evidence="3 4" key="1">
    <citation type="journal article" date="2015" name="Int. J. Syst. Evol. Microbiol.">
        <title>Methanoculleus taiwanensis sp. nov., a methanogen isolated from deep marine sediment at the deformation front area near Taiwan.</title>
        <authorList>
            <person name="Weng C.Y."/>
            <person name="Chen S.C."/>
            <person name="Lai M.C."/>
            <person name="Wu S.Y."/>
            <person name="Lin S."/>
            <person name="Yang T.F."/>
            <person name="Chen P.C."/>
        </authorList>
    </citation>
    <scope>NUCLEOTIDE SEQUENCE [LARGE SCALE GENOMIC DNA]</scope>
    <source>
        <strain evidence="3 4">CYW4</strain>
    </source>
</reference>
<feature type="compositionally biased region" description="Pro residues" evidence="1">
    <location>
        <begin position="48"/>
        <end position="60"/>
    </location>
</feature>
<comment type="caution">
    <text evidence="3">The sequence shown here is derived from an EMBL/GenBank/DDBJ whole genome shotgun (WGS) entry which is preliminary data.</text>
</comment>
<dbReference type="OrthoDB" id="112358at2157"/>
<keyword evidence="2" id="KW-0472">Membrane</keyword>
<evidence type="ECO:0000313" key="4">
    <source>
        <dbReference type="Proteomes" id="UP000290932"/>
    </source>
</evidence>
<dbReference type="EMBL" id="LHQS01000002">
    <property type="protein sequence ID" value="RXE55616.1"/>
    <property type="molecule type" value="Genomic_DNA"/>
</dbReference>